<keyword evidence="2" id="KW-0813">Transport</keyword>
<keyword evidence="6" id="KW-0067">ATP-binding</keyword>
<evidence type="ECO:0000256" key="5">
    <source>
        <dbReference type="ARBA" id="ARBA00022741"/>
    </source>
</evidence>
<accession>A0A4P9W6M9</accession>
<evidence type="ECO:0000256" key="2">
    <source>
        <dbReference type="ARBA" id="ARBA00022448"/>
    </source>
</evidence>
<evidence type="ECO:0000256" key="8">
    <source>
        <dbReference type="ARBA" id="ARBA00023136"/>
    </source>
</evidence>
<keyword evidence="13" id="KW-1185">Reference proteome</keyword>
<dbReference type="OrthoDB" id="6500128at2759"/>
<dbReference type="AlphaFoldDB" id="A0A4P9W6M9"/>
<feature type="region of interest" description="Disordered" evidence="9">
    <location>
        <begin position="666"/>
        <end position="685"/>
    </location>
</feature>
<feature type="transmembrane region" description="Helical" evidence="10">
    <location>
        <begin position="364"/>
        <end position="384"/>
    </location>
</feature>
<dbReference type="Pfam" id="PF00664">
    <property type="entry name" value="ABC_membrane"/>
    <property type="match status" value="1"/>
</dbReference>
<dbReference type="PANTHER" id="PTHR24223">
    <property type="entry name" value="ATP-BINDING CASSETTE SUB-FAMILY C"/>
    <property type="match status" value="1"/>
</dbReference>
<dbReference type="InterPro" id="IPR036640">
    <property type="entry name" value="ABC1_TM_sf"/>
</dbReference>
<dbReference type="GO" id="GO:0005524">
    <property type="term" value="F:ATP binding"/>
    <property type="evidence" value="ECO:0007669"/>
    <property type="project" value="UniProtKB-KW"/>
</dbReference>
<dbReference type="InterPro" id="IPR050173">
    <property type="entry name" value="ABC_transporter_C-like"/>
</dbReference>
<feature type="region of interest" description="Disordered" evidence="9">
    <location>
        <begin position="169"/>
        <end position="226"/>
    </location>
</feature>
<evidence type="ECO:0000313" key="13">
    <source>
        <dbReference type="Proteomes" id="UP000269721"/>
    </source>
</evidence>
<dbReference type="Gene3D" id="1.20.1560.10">
    <property type="entry name" value="ABC transporter type 1, transmembrane domain"/>
    <property type="match status" value="2"/>
</dbReference>
<feature type="transmembrane region" description="Helical" evidence="10">
    <location>
        <begin position="506"/>
        <end position="525"/>
    </location>
</feature>
<evidence type="ECO:0000256" key="1">
    <source>
        <dbReference type="ARBA" id="ARBA00004127"/>
    </source>
</evidence>
<evidence type="ECO:0000313" key="12">
    <source>
        <dbReference type="EMBL" id="RKO85786.1"/>
    </source>
</evidence>
<feature type="compositionally biased region" description="Basic and acidic residues" evidence="9">
    <location>
        <begin position="188"/>
        <end position="226"/>
    </location>
</feature>
<dbReference type="GO" id="GO:0016020">
    <property type="term" value="C:membrane"/>
    <property type="evidence" value="ECO:0007669"/>
    <property type="project" value="InterPro"/>
</dbReference>
<dbReference type="SUPFAM" id="SSF90123">
    <property type="entry name" value="ABC transporter transmembrane region"/>
    <property type="match status" value="1"/>
</dbReference>
<keyword evidence="4" id="KW-0677">Repeat</keyword>
<feature type="transmembrane region" description="Helical" evidence="10">
    <location>
        <begin position="479"/>
        <end position="500"/>
    </location>
</feature>
<keyword evidence="7 10" id="KW-1133">Transmembrane helix</keyword>
<dbReference type="InterPro" id="IPR027417">
    <property type="entry name" value="P-loop_NTPase"/>
</dbReference>
<dbReference type="SUPFAM" id="SSF52540">
    <property type="entry name" value="P-loop containing nucleoside triphosphate hydrolases"/>
    <property type="match status" value="1"/>
</dbReference>
<dbReference type="EMBL" id="KZ998746">
    <property type="protein sequence ID" value="RKO85786.1"/>
    <property type="molecule type" value="Genomic_DNA"/>
</dbReference>
<feature type="transmembrane region" description="Helical" evidence="10">
    <location>
        <begin position="31"/>
        <end position="53"/>
    </location>
</feature>
<sequence>IRIVKLRAWENIFLENIAALRKVQLVALKSYYCSLWIVLSLTNVGPVLTSSTLPNVAPQHSYLSLSRSPPALQLLPVVSFVVYSKSGNFFAALILFGQLFDPIMQLPNAITSVVMVTVSWARLSAFLAAEEIDSIEIQRQATFKIAEAKGQAIAIRNGTFAWPATFVKPEPETKPKKAKKGKKTATSPEEKELVPSEKKEEVVSEKKDPDSKVDPGTEAAAEKTEPAEDLVFFQDLNLTVNKRSFTAIVGTVEAGKSSLLSAITGGISHVAGDDVDEIIVLEKGRVVETGTFDDLRKAEGTFAHMMKDHAFDERSEDEEDLNLAAAAVVDTSVQQTSDGASIIVAEDQETGSVKWKTFKTYIELAGGAPLMLLAFICIALYTSAQAMSTFWISWWASGKYIESINWYLGIYIGIGFSQGLFLVLFTAVILNGTYNVSVRIHRKAFEGILRALMSFFDSQPVGRILNRFSKDIETIDQELGVSVYLFIISAFGLVGNLVTISIVSDYMLALFDPLAVVYYFLMTFFRHSNRDLKRLSSTLRSPLYSHISESLAGIPTIRAYGAEKRFAARQLDLMNQANSPEYLQLTANTWVALRAETLSGSISPSLAGVSLSNSIALTGMLNLLLMGTAKLEADDGGRVRDGGVGEREGRIEFRRTPQYYCFDLPQEPTADMPSDPPASQWPSGGEISIENLEVRYASRPDHAVIRDIT</sequence>
<feature type="domain" description="ABC transmembrane type-1" evidence="11">
    <location>
        <begin position="372"/>
        <end position="602"/>
    </location>
</feature>
<organism evidence="12 13">
    <name type="scientific">Blyttiomyces helicus</name>
    <dbReference type="NCBI Taxonomy" id="388810"/>
    <lineage>
        <taxon>Eukaryota</taxon>
        <taxon>Fungi</taxon>
        <taxon>Fungi incertae sedis</taxon>
        <taxon>Chytridiomycota</taxon>
        <taxon>Chytridiomycota incertae sedis</taxon>
        <taxon>Chytridiomycetes</taxon>
        <taxon>Chytridiomycetes incertae sedis</taxon>
        <taxon>Blyttiomyces</taxon>
    </lineage>
</organism>
<feature type="non-terminal residue" evidence="12">
    <location>
        <position position="1"/>
    </location>
</feature>
<gene>
    <name evidence="12" type="ORF">BDK51DRAFT_31245</name>
</gene>
<dbReference type="FunFam" id="1.20.1560.10:FF:000013">
    <property type="entry name" value="ABC transporter C family member 2"/>
    <property type="match status" value="1"/>
</dbReference>
<evidence type="ECO:0000256" key="3">
    <source>
        <dbReference type="ARBA" id="ARBA00022692"/>
    </source>
</evidence>
<keyword evidence="5" id="KW-0547">Nucleotide-binding</keyword>
<dbReference type="Gene3D" id="3.40.50.300">
    <property type="entry name" value="P-loop containing nucleotide triphosphate hydrolases"/>
    <property type="match status" value="2"/>
</dbReference>
<evidence type="ECO:0000256" key="9">
    <source>
        <dbReference type="SAM" id="MobiDB-lite"/>
    </source>
</evidence>
<keyword evidence="3 10" id="KW-0812">Transmembrane</keyword>
<keyword evidence="8 10" id="KW-0472">Membrane</keyword>
<dbReference type="GO" id="GO:0012505">
    <property type="term" value="C:endomembrane system"/>
    <property type="evidence" value="ECO:0007669"/>
    <property type="project" value="UniProtKB-SubCell"/>
</dbReference>
<name>A0A4P9W6M9_9FUNG</name>
<evidence type="ECO:0000259" key="11">
    <source>
        <dbReference type="PROSITE" id="PS50929"/>
    </source>
</evidence>
<dbReference type="GO" id="GO:0140359">
    <property type="term" value="F:ABC-type transporter activity"/>
    <property type="evidence" value="ECO:0007669"/>
    <property type="project" value="InterPro"/>
</dbReference>
<feature type="transmembrane region" description="Helical" evidence="10">
    <location>
        <begin position="404"/>
        <end position="430"/>
    </location>
</feature>
<dbReference type="Proteomes" id="UP000269721">
    <property type="component" value="Unassembled WGS sequence"/>
</dbReference>
<evidence type="ECO:0000256" key="4">
    <source>
        <dbReference type="ARBA" id="ARBA00022737"/>
    </source>
</evidence>
<evidence type="ECO:0000256" key="7">
    <source>
        <dbReference type="ARBA" id="ARBA00022989"/>
    </source>
</evidence>
<dbReference type="PANTHER" id="PTHR24223:SF443">
    <property type="entry name" value="MULTIDRUG-RESISTANCE LIKE PROTEIN 1, ISOFORM I"/>
    <property type="match status" value="1"/>
</dbReference>
<dbReference type="InterPro" id="IPR011527">
    <property type="entry name" value="ABC1_TM_dom"/>
</dbReference>
<comment type="subcellular location">
    <subcellularLocation>
        <location evidence="1">Endomembrane system</location>
        <topology evidence="1">Multi-pass membrane protein</topology>
    </subcellularLocation>
</comment>
<feature type="transmembrane region" description="Helical" evidence="10">
    <location>
        <begin position="73"/>
        <end position="96"/>
    </location>
</feature>
<evidence type="ECO:0000256" key="6">
    <source>
        <dbReference type="ARBA" id="ARBA00022840"/>
    </source>
</evidence>
<reference evidence="13" key="1">
    <citation type="journal article" date="2018" name="Nat. Microbiol.">
        <title>Leveraging single-cell genomics to expand the fungal tree of life.</title>
        <authorList>
            <person name="Ahrendt S.R."/>
            <person name="Quandt C.A."/>
            <person name="Ciobanu D."/>
            <person name="Clum A."/>
            <person name="Salamov A."/>
            <person name="Andreopoulos B."/>
            <person name="Cheng J.F."/>
            <person name="Woyke T."/>
            <person name="Pelin A."/>
            <person name="Henrissat B."/>
            <person name="Reynolds N.K."/>
            <person name="Benny G.L."/>
            <person name="Smith M.E."/>
            <person name="James T.Y."/>
            <person name="Grigoriev I.V."/>
        </authorList>
    </citation>
    <scope>NUCLEOTIDE SEQUENCE [LARGE SCALE GENOMIC DNA]</scope>
</reference>
<dbReference type="PROSITE" id="PS50929">
    <property type="entry name" value="ABC_TM1F"/>
    <property type="match status" value="1"/>
</dbReference>
<protein>
    <submittedName>
        <fullName evidence="12">ABC transporter type 1, transmembrane domain-containing protein</fullName>
    </submittedName>
</protein>
<evidence type="ECO:0000256" key="10">
    <source>
        <dbReference type="SAM" id="Phobius"/>
    </source>
</evidence>
<feature type="non-terminal residue" evidence="12">
    <location>
        <position position="709"/>
    </location>
</feature>
<proteinExistence type="predicted"/>